<keyword evidence="4" id="KW-0812">Transmembrane</keyword>
<sequence>MKPRGKTALFMIFQFYFVFVNCYELVSYDTPQEAMRAATETENSDTSSKNVHVVENDEEFDQADDNLADKASVTCLKNNMVIAIPKYVLRGADREHIRALNVSCTASENLTHFFLDVPLTSCGTKRRHTISSVVYTNEALPVPPMLKDVVSHVPDFQIPFHCYYDNNGVVTSVGLKPFSKKVIFSKKGFGRFVIKLTLFPDMRFVGPYTQSDFPVMKKLRERIYFEASVDTYDHRLTILARDCYATPSSNRNSNPKYWIIQKGCKVDETLIYHPSNHLSERFSVESFSFIGDHPFVFVHCHVRICNASDPNSKCVRICEDVERRKRDVSYAAELGNDVYPLAQGPLSLLKEENVLNSSSWIFFFISGPNIPVIAILVGVLALCIIGAAYMAIGNKRKTVRHYSTLVQEIQN</sequence>
<feature type="transmembrane region" description="Helical" evidence="4">
    <location>
        <begin position="372"/>
        <end position="392"/>
    </location>
</feature>
<keyword evidence="3" id="KW-0325">Glycoprotein</keyword>
<dbReference type="InterPro" id="IPR001507">
    <property type="entry name" value="ZP_dom"/>
</dbReference>
<gene>
    <name evidence="6" type="ORF">PEVE_00038681</name>
</gene>
<comment type="caution">
    <text evidence="6">The sequence shown here is derived from an EMBL/GenBank/DDBJ whole genome shotgun (WGS) entry which is preliminary data.</text>
</comment>
<dbReference type="EMBL" id="CALNXI010000663">
    <property type="protein sequence ID" value="CAH3030893.1"/>
    <property type="molecule type" value="Genomic_DNA"/>
</dbReference>
<keyword evidence="1" id="KW-0732">Signal</keyword>
<evidence type="ECO:0000256" key="3">
    <source>
        <dbReference type="ARBA" id="ARBA00023180"/>
    </source>
</evidence>
<name>A0ABN8MTG9_9CNID</name>
<proteinExistence type="predicted"/>
<accession>A0ABN8MTG9</accession>
<dbReference type="InterPro" id="IPR055356">
    <property type="entry name" value="ZP-N"/>
</dbReference>
<dbReference type="Gene3D" id="2.60.40.3210">
    <property type="entry name" value="Zona pellucida, ZP-N domain"/>
    <property type="match status" value="1"/>
</dbReference>
<dbReference type="PANTHER" id="PTHR14002:SF43">
    <property type="entry name" value="DELTA-LIKE PROTEIN"/>
    <property type="match status" value="1"/>
</dbReference>
<evidence type="ECO:0000313" key="7">
    <source>
        <dbReference type="Proteomes" id="UP001159427"/>
    </source>
</evidence>
<dbReference type="PANTHER" id="PTHR14002">
    <property type="entry name" value="ENDOGLIN/TGF-BETA RECEPTOR TYPE III"/>
    <property type="match status" value="1"/>
</dbReference>
<dbReference type="PROSITE" id="PS51034">
    <property type="entry name" value="ZP_2"/>
    <property type="match status" value="1"/>
</dbReference>
<protein>
    <recommendedName>
        <fullName evidence="5">ZP domain-containing protein</fullName>
    </recommendedName>
</protein>
<evidence type="ECO:0000313" key="6">
    <source>
        <dbReference type="EMBL" id="CAH3030893.1"/>
    </source>
</evidence>
<dbReference type="Proteomes" id="UP001159427">
    <property type="component" value="Unassembled WGS sequence"/>
</dbReference>
<dbReference type="Gene3D" id="2.60.40.4100">
    <property type="entry name" value="Zona pellucida, ZP-C domain"/>
    <property type="match status" value="1"/>
</dbReference>
<keyword evidence="4" id="KW-0472">Membrane</keyword>
<keyword evidence="7" id="KW-1185">Reference proteome</keyword>
<dbReference type="InterPro" id="IPR055355">
    <property type="entry name" value="ZP-C"/>
</dbReference>
<dbReference type="Pfam" id="PF00100">
    <property type="entry name" value="Zona_pellucida"/>
    <property type="match status" value="1"/>
</dbReference>
<keyword evidence="2" id="KW-1015">Disulfide bond</keyword>
<dbReference type="InterPro" id="IPR048290">
    <property type="entry name" value="ZP_chr"/>
</dbReference>
<reference evidence="6 7" key="1">
    <citation type="submission" date="2022-05" db="EMBL/GenBank/DDBJ databases">
        <authorList>
            <consortium name="Genoscope - CEA"/>
            <person name="William W."/>
        </authorList>
    </citation>
    <scope>NUCLEOTIDE SEQUENCE [LARGE SCALE GENOMIC DNA]</scope>
</reference>
<evidence type="ECO:0000256" key="1">
    <source>
        <dbReference type="ARBA" id="ARBA00022729"/>
    </source>
</evidence>
<dbReference type="InterPro" id="IPR042235">
    <property type="entry name" value="ZP-C_dom"/>
</dbReference>
<evidence type="ECO:0000259" key="5">
    <source>
        <dbReference type="PROSITE" id="PS51034"/>
    </source>
</evidence>
<evidence type="ECO:0000256" key="2">
    <source>
        <dbReference type="ARBA" id="ARBA00023157"/>
    </source>
</evidence>
<dbReference type="SMART" id="SM00241">
    <property type="entry name" value="ZP"/>
    <property type="match status" value="1"/>
</dbReference>
<dbReference type="PRINTS" id="PR00023">
    <property type="entry name" value="ZPELLUCIDA"/>
</dbReference>
<keyword evidence="4" id="KW-1133">Transmembrane helix</keyword>
<feature type="domain" description="ZP" evidence="5">
    <location>
        <begin position="74"/>
        <end position="321"/>
    </location>
</feature>
<evidence type="ECO:0000256" key="4">
    <source>
        <dbReference type="SAM" id="Phobius"/>
    </source>
</evidence>
<dbReference type="Pfam" id="PF23344">
    <property type="entry name" value="ZP-N"/>
    <property type="match status" value="1"/>
</dbReference>
<organism evidence="6 7">
    <name type="scientific">Porites evermanni</name>
    <dbReference type="NCBI Taxonomy" id="104178"/>
    <lineage>
        <taxon>Eukaryota</taxon>
        <taxon>Metazoa</taxon>
        <taxon>Cnidaria</taxon>
        <taxon>Anthozoa</taxon>
        <taxon>Hexacorallia</taxon>
        <taxon>Scleractinia</taxon>
        <taxon>Fungiina</taxon>
        <taxon>Poritidae</taxon>
        <taxon>Porites</taxon>
    </lineage>
</organism>